<dbReference type="InterPro" id="IPR021109">
    <property type="entry name" value="Peptidase_aspartic_dom_sf"/>
</dbReference>
<dbReference type="PANTHER" id="PTHR38037:SF2">
    <property type="entry name" value="ATP-DEPENDENT ZINC PROTEASE DOMAIN-CONTAINING PROTEIN-RELATED"/>
    <property type="match status" value="1"/>
</dbReference>
<dbReference type="Gene3D" id="2.40.70.10">
    <property type="entry name" value="Acid Proteases"/>
    <property type="match status" value="1"/>
</dbReference>
<comment type="caution">
    <text evidence="2">The sequence shown here is derived from an EMBL/GenBank/DDBJ whole genome shotgun (WGS) entry which is preliminary data.</text>
</comment>
<feature type="domain" description="Retropepsin-like aspartic endopeptidase" evidence="1">
    <location>
        <begin position="24"/>
        <end position="160"/>
    </location>
</feature>
<proteinExistence type="predicted"/>
<protein>
    <submittedName>
        <fullName evidence="2">ATP-dependent zinc protease</fullName>
    </submittedName>
</protein>
<keyword evidence="3" id="KW-1185">Reference proteome</keyword>
<dbReference type="SUPFAM" id="SSF50630">
    <property type="entry name" value="Acid proteases"/>
    <property type="match status" value="1"/>
</dbReference>
<sequence length="170" mass="18759">MSMSTDPTPSRSSATPTELDGKLVVGWKEWVSLPDLGVPRLMAKFDTGARSSALHVPRAQVIEIDGRAHVNFDLDTDAPDAGGLLRHTAPLLDLRRVKSSSGHAEQRLTIHTTLSFAGLQWQIELTLTDRSDMKLPMLVGRSAMHSRLIIDPSRSFLAGRRVRKPSQKSR</sequence>
<keyword evidence="2" id="KW-0378">Hydrolase</keyword>
<dbReference type="PANTHER" id="PTHR38037">
    <property type="entry name" value="ZN_PROTEASE DOMAIN-CONTAINING PROTEIN"/>
    <property type="match status" value="1"/>
</dbReference>
<keyword evidence="2" id="KW-0645">Protease</keyword>
<organism evidence="2 3">
    <name type="scientific">Pannonibacter tanglangensis</name>
    <dbReference type="NCBI Taxonomy" id="2750084"/>
    <lineage>
        <taxon>Bacteria</taxon>
        <taxon>Pseudomonadati</taxon>
        <taxon>Pseudomonadota</taxon>
        <taxon>Alphaproteobacteria</taxon>
        <taxon>Hyphomicrobiales</taxon>
        <taxon>Stappiaceae</taxon>
        <taxon>Pannonibacter</taxon>
    </lineage>
</organism>
<dbReference type="GO" id="GO:0006508">
    <property type="term" value="P:proteolysis"/>
    <property type="evidence" value="ECO:0007669"/>
    <property type="project" value="UniProtKB-KW"/>
</dbReference>
<accession>A0A7X5F3V3</accession>
<dbReference type="EMBL" id="JAABLQ010000001">
    <property type="protein sequence ID" value="NBN79263.1"/>
    <property type="molecule type" value="Genomic_DNA"/>
</dbReference>
<evidence type="ECO:0000259" key="1">
    <source>
        <dbReference type="Pfam" id="PF05618"/>
    </source>
</evidence>
<dbReference type="GO" id="GO:0008233">
    <property type="term" value="F:peptidase activity"/>
    <property type="evidence" value="ECO:0007669"/>
    <property type="project" value="UniProtKB-KW"/>
</dbReference>
<evidence type="ECO:0000313" key="2">
    <source>
        <dbReference type="EMBL" id="NBN79263.1"/>
    </source>
</evidence>
<gene>
    <name evidence="2" type="ORF">GWI72_13375</name>
</gene>
<reference evidence="3" key="1">
    <citation type="submission" date="2020-01" db="EMBL/GenBank/DDBJ databases">
        <authorList>
            <person name="Fang Y."/>
            <person name="Sun R."/>
            <person name="Nie L."/>
            <person name="He J."/>
            <person name="Hao L."/>
            <person name="Wang L."/>
            <person name="Su S."/>
            <person name="Lv E."/>
            <person name="Zhang Z."/>
            <person name="Xie R."/>
            <person name="Liu H."/>
        </authorList>
    </citation>
    <scope>NUCLEOTIDE SEQUENCE [LARGE SCALE GENOMIC DNA]</scope>
    <source>
        <strain evidence="3">XCT-53</strain>
    </source>
</reference>
<evidence type="ECO:0000313" key="3">
    <source>
        <dbReference type="Proteomes" id="UP000586722"/>
    </source>
</evidence>
<dbReference type="AlphaFoldDB" id="A0A7X5F3V3"/>
<dbReference type="Proteomes" id="UP000586722">
    <property type="component" value="Unassembled WGS sequence"/>
</dbReference>
<dbReference type="InterPro" id="IPR008503">
    <property type="entry name" value="Asp_endopeptidase"/>
</dbReference>
<dbReference type="Pfam" id="PF05618">
    <property type="entry name" value="Zn_protease"/>
    <property type="match status" value="1"/>
</dbReference>
<name>A0A7X5F3V3_9HYPH</name>